<organism evidence="2">
    <name type="scientific">Hymenopteran rhabdo-related virus OKIAV8</name>
    <dbReference type="NCBI Taxonomy" id="2746296"/>
    <lineage>
        <taxon>Viruses</taxon>
        <taxon>Riboviria</taxon>
        <taxon>Orthornavirae</taxon>
        <taxon>Negarnaviricota</taxon>
        <taxon>Haploviricotina</taxon>
        <taxon>Monjiviricetes</taxon>
        <taxon>Mononegavirales</taxon>
        <taxon>Rhabdoviridae</taxon>
    </lineage>
</organism>
<protein>
    <submittedName>
        <fullName evidence="2">Uncharacterized protein</fullName>
    </submittedName>
</protein>
<evidence type="ECO:0000313" key="2">
    <source>
        <dbReference type="EMBL" id="QMP82262.1"/>
    </source>
</evidence>
<feature type="region of interest" description="Disordered" evidence="1">
    <location>
        <begin position="115"/>
        <end position="158"/>
    </location>
</feature>
<reference evidence="2" key="2">
    <citation type="submission" date="2020-03" db="EMBL/GenBank/DDBJ databases">
        <authorList>
            <person name="Kafer S."/>
            <person name="Paraskevopoulou S."/>
            <person name="Zirkel F."/>
            <person name="Wieseke N."/>
            <person name="Donath A."/>
            <person name="Petersen M."/>
            <person name="Jones T.C."/>
            <person name="Liu S."/>
            <person name="Zhou X."/>
            <person name="Middendorf M."/>
            <person name="Junglen S."/>
            <person name="Misof B."/>
            <person name="Drosten C."/>
        </authorList>
    </citation>
    <scope>NUCLEOTIDE SEQUENCE</scope>
    <source>
        <strain evidence="2">OKIAV8</strain>
    </source>
</reference>
<proteinExistence type="predicted"/>
<evidence type="ECO:0000256" key="1">
    <source>
        <dbReference type="SAM" id="MobiDB-lite"/>
    </source>
</evidence>
<feature type="compositionally biased region" description="Basic and acidic residues" evidence="1">
    <location>
        <begin position="136"/>
        <end position="150"/>
    </location>
</feature>
<sequence>MTKGKRAKQSDGDESGEIGLGIRSPTRLETVRRSMEENSGILKQMDMKVQMDKTKMEGFDENEDSNISIPDKTIMSMLGGLVDPASLPSGNALDHAGANFEVELEARDMIKKMDVASDPRGAVPKTTPPAGLNPTQKERPPKRIDAKSDHLPTNSRDSHKRSMVFDLCGLSPELYIDVAERVMTGVYAFMRDNSAVDTVVFRGPDGSKSFYREGEGEFWEYSMAYKKAQHQIPSPCLIGETESQTISPVTTPDVVDGRGNEEWVSLLNRFKEGVTFINRYDRTRKILFRLGTNGITECLIKEVWDKTLTEKAMILKVVQRTKKGAIVLSTYKLIEP</sequence>
<name>A0A7D7F1K5_9RHAB</name>
<accession>A0A7D7F1K5</accession>
<feature type="region of interest" description="Disordered" evidence="1">
    <location>
        <begin position="1"/>
        <end position="42"/>
    </location>
</feature>
<dbReference type="EMBL" id="MT153471">
    <property type="protein sequence ID" value="QMP82262.1"/>
    <property type="molecule type" value="Viral_cRNA"/>
</dbReference>
<reference evidence="2" key="1">
    <citation type="journal article" date="2019" name="PLoS Pathog.">
        <title>Re-assessing the diversity of negative strand RNA viruses in insects.</title>
        <authorList>
            <person name="Kafer S."/>
            <person name="Paraskevopoulou S."/>
            <person name="Zirkel F."/>
            <person name="Wieseke N."/>
            <person name="Donath A."/>
            <person name="Petersen M."/>
            <person name="Jones T.C."/>
            <person name="Liu S."/>
            <person name="Zhou X."/>
            <person name="Middendorf M."/>
            <person name="Junglen S."/>
            <person name="Misof B."/>
            <person name="Drosten C."/>
        </authorList>
    </citation>
    <scope>NUCLEOTIDE SEQUENCE</scope>
    <source>
        <strain evidence="2">OKIAV8</strain>
    </source>
</reference>